<reference evidence="2" key="1">
    <citation type="submission" date="2022-11" db="UniProtKB">
        <authorList>
            <consortium name="WormBaseParasite"/>
        </authorList>
    </citation>
    <scope>IDENTIFICATION</scope>
</reference>
<evidence type="ECO:0000313" key="2">
    <source>
        <dbReference type="WBParaSite" id="ES5_v2.g10949.t1"/>
    </source>
</evidence>
<organism evidence="1 2">
    <name type="scientific">Panagrolaimus sp. ES5</name>
    <dbReference type="NCBI Taxonomy" id="591445"/>
    <lineage>
        <taxon>Eukaryota</taxon>
        <taxon>Metazoa</taxon>
        <taxon>Ecdysozoa</taxon>
        <taxon>Nematoda</taxon>
        <taxon>Chromadorea</taxon>
        <taxon>Rhabditida</taxon>
        <taxon>Tylenchina</taxon>
        <taxon>Panagrolaimomorpha</taxon>
        <taxon>Panagrolaimoidea</taxon>
        <taxon>Panagrolaimidae</taxon>
        <taxon>Panagrolaimus</taxon>
    </lineage>
</organism>
<protein>
    <submittedName>
        <fullName evidence="2">THIF-type NAD/FAD binding fold domain-containing protein</fullName>
    </submittedName>
</protein>
<name>A0AC34F2G5_9BILA</name>
<dbReference type="Proteomes" id="UP000887579">
    <property type="component" value="Unplaced"/>
</dbReference>
<proteinExistence type="predicted"/>
<sequence length="357" mass="40139">MTETKVISSDELAVYDRQIRLWGLEAQNRLRNSSVLLYGMTPLGAEIGKNLMLCGLNALTVADGCLVEENDVNFLIDVKKDVRKNRAVASYDRLRVLNPLVKLETVKKRHMELTAEYLKEYDLVILVDQGKDIIKSVDAICRENKIRFIAGGIFGWTGYAFFDFDGFEFLVPAPKEHALVDEKKEDEKQAAESPSKKAKLDDDISNGKQIETVTLEEDNAKIKKSIRYPSFIDSLVFEPEKLTKGLIRRLKPANFIIANACLHLEHKFGHEISADDFQDFVKLHASNPLQKLATDALNNDFEVITDPPLPATCAIVGGVLSQEAIKSLSQNDTPHKNFFAYNAVESMGYIYDLPLIK</sequence>
<dbReference type="WBParaSite" id="ES5_v2.g10949.t1">
    <property type="protein sequence ID" value="ES5_v2.g10949.t1"/>
    <property type="gene ID" value="ES5_v2.g10949"/>
</dbReference>
<evidence type="ECO:0000313" key="1">
    <source>
        <dbReference type="Proteomes" id="UP000887579"/>
    </source>
</evidence>
<accession>A0AC34F2G5</accession>